<feature type="compositionally biased region" description="Basic and acidic residues" evidence="1">
    <location>
        <begin position="122"/>
        <end position="133"/>
    </location>
</feature>
<sequence length="154" mass="17420">MRLHSVLLSTAVVAMVMTTGDGLSTSLDSLTTSPLKKSSSGTDIDKDKRRHLSVHIEGTQGIKDSTEVEERSLFGKKKHKKHGHKHEEEEEPASGSGSARESDSSDDQRRNRDSWDSDDSSDDRRRIRNRDSWDSVDSSDEPKPKDRDNWSWRV</sequence>
<evidence type="ECO:0000256" key="2">
    <source>
        <dbReference type="SAM" id="SignalP"/>
    </source>
</evidence>
<feature type="signal peptide" evidence="2">
    <location>
        <begin position="1"/>
        <end position="22"/>
    </location>
</feature>
<feature type="compositionally biased region" description="Basic and acidic residues" evidence="1">
    <location>
        <begin position="100"/>
        <end position="115"/>
    </location>
</feature>
<feature type="region of interest" description="Disordered" evidence="1">
    <location>
        <begin position="23"/>
        <end position="154"/>
    </location>
</feature>
<dbReference type="GeneID" id="36401214"/>
<dbReference type="EMBL" id="CCYD01002939">
    <property type="protein sequence ID" value="CEG48333.1"/>
    <property type="molecule type" value="Genomic_DNA"/>
</dbReference>
<reference evidence="4" key="1">
    <citation type="submission" date="2014-09" db="EMBL/GenBank/DDBJ databases">
        <authorList>
            <person name="Sharma Rahul"/>
            <person name="Thines Marco"/>
        </authorList>
    </citation>
    <scope>NUCLEOTIDE SEQUENCE [LARGE SCALE GENOMIC DNA]</scope>
</reference>
<keyword evidence="4" id="KW-1185">Reference proteome</keyword>
<feature type="chain" id="PRO_5006059104" evidence="2">
    <location>
        <begin position="23"/>
        <end position="154"/>
    </location>
</feature>
<evidence type="ECO:0000256" key="1">
    <source>
        <dbReference type="SAM" id="MobiDB-lite"/>
    </source>
</evidence>
<feature type="compositionally biased region" description="Low complexity" evidence="1">
    <location>
        <begin position="23"/>
        <end position="42"/>
    </location>
</feature>
<feature type="compositionally biased region" description="Basic and acidic residues" evidence="1">
    <location>
        <begin position="64"/>
        <end position="73"/>
    </location>
</feature>
<proteinExistence type="predicted"/>
<feature type="compositionally biased region" description="Basic and acidic residues" evidence="1">
    <location>
        <begin position="140"/>
        <end position="154"/>
    </location>
</feature>
<evidence type="ECO:0000313" key="3">
    <source>
        <dbReference type="EMBL" id="CEG48333.1"/>
    </source>
</evidence>
<dbReference type="AlphaFoldDB" id="A0A0P1B0X6"/>
<accession>A0A0P1B0X6</accession>
<keyword evidence="2" id="KW-0732">Signal</keyword>
<protein>
    <submittedName>
        <fullName evidence="3">RxLR-like protein</fullName>
    </submittedName>
</protein>
<evidence type="ECO:0000313" key="4">
    <source>
        <dbReference type="Proteomes" id="UP000054928"/>
    </source>
</evidence>
<organism evidence="3 4">
    <name type="scientific">Plasmopara halstedii</name>
    <name type="common">Downy mildew of sunflower</name>
    <dbReference type="NCBI Taxonomy" id="4781"/>
    <lineage>
        <taxon>Eukaryota</taxon>
        <taxon>Sar</taxon>
        <taxon>Stramenopiles</taxon>
        <taxon>Oomycota</taxon>
        <taxon>Peronosporomycetes</taxon>
        <taxon>Peronosporales</taxon>
        <taxon>Peronosporaceae</taxon>
        <taxon>Plasmopara</taxon>
    </lineage>
</organism>
<feature type="compositionally biased region" description="Basic residues" evidence="1">
    <location>
        <begin position="74"/>
        <end position="84"/>
    </location>
</feature>
<dbReference type="Proteomes" id="UP000054928">
    <property type="component" value="Unassembled WGS sequence"/>
</dbReference>
<name>A0A0P1B0X6_PLAHL</name>
<dbReference type="RefSeq" id="XP_024584702.1">
    <property type="nucleotide sequence ID" value="XM_024719399.1"/>
</dbReference>